<dbReference type="RefSeq" id="WP_188894487.1">
    <property type="nucleotide sequence ID" value="NZ_BMMZ01000003.1"/>
</dbReference>
<dbReference type="Proteomes" id="UP000613840">
    <property type="component" value="Unassembled WGS sequence"/>
</dbReference>
<name>A0A917S4L7_9ACTN</name>
<dbReference type="NCBIfam" id="NF047843">
    <property type="entry name" value="MST_Rv0443"/>
    <property type="match status" value="1"/>
</dbReference>
<dbReference type="AlphaFoldDB" id="A0A917S4L7"/>
<evidence type="ECO:0008006" key="3">
    <source>
        <dbReference type="Google" id="ProtNLM"/>
    </source>
</evidence>
<organism evidence="1 2">
    <name type="scientific">Microlunatus endophyticus</name>
    <dbReference type="NCBI Taxonomy" id="1716077"/>
    <lineage>
        <taxon>Bacteria</taxon>
        <taxon>Bacillati</taxon>
        <taxon>Actinomycetota</taxon>
        <taxon>Actinomycetes</taxon>
        <taxon>Propionibacteriales</taxon>
        <taxon>Propionibacteriaceae</taxon>
        <taxon>Microlunatus</taxon>
    </lineage>
</organism>
<dbReference type="Pfam" id="PF04978">
    <property type="entry name" value="MST"/>
    <property type="match status" value="1"/>
</dbReference>
<sequence length="173" mass="18837">MSDIDALRALVGDAFGRVGELVDGITSDLSPAVATYRPDQGANTIAWLVWHATRVQDDHIADLVGGEQVWPAWRDRFGLPFDDDATGYGQSAEQVGQVQVAGDLLAGYHRDVQKFTSSYVESLTGEELERVVDTHWDPPVTASVRLVSVIGDITQHLGQAYYVKGLAERAGVR</sequence>
<keyword evidence="2" id="KW-1185">Reference proteome</keyword>
<dbReference type="EMBL" id="BMMZ01000003">
    <property type="protein sequence ID" value="GGL56744.1"/>
    <property type="molecule type" value="Genomic_DNA"/>
</dbReference>
<comment type="caution">
    <text evidence="1">The sequence shown here is derived from an EMBL/GenBank/DDBJ whole genome shotgun (WGS) entry which is preliminary data.</text>
</comment>
<evidence type="ECO:0000313" key="2">
    <source>
        <dbReference type="Proteomes" id="UP000613840"/>
    </source>
</evidence>
<evidence type="ECO:0000313" key="1">
    <source>
        <dbReference type="EMBL" id="GGL56744.1"/>
    </source>
</evidence>
<proteinExistence type="predicted"/>
<gene>
    <name evidence="1" type="ORF">GCM10011575_13960</name>
</gene>
<dbReference type="InterPro" id="IPR007061">
    <property type="entry name" value="MST-like"/>
</dbReference>
<dbReference type="InterPro" id="IPR034660">
    <property type="entry name" value="DinB/YfiT-like"/>
</dbReference>
<reference evidence="1" key="1">
    <citation type="journal article" date="2014" name="Int. J. Syst. Evol. Microbiol.">
        <title>Complete genome sequence of Corynebacterium casei LMG S-19264T (=DSM 44701T), isolated from a smear-ripened cheese.</title>
        <authorList>
            <consortium name="US DOE Joint Genome Institute (JGI-PGF)"/>
            <person name="Walter F."/>
            <person name="Albersmeier A."/>
            <person name="Kalinowski J."/>
            <person name="Ruckert C."/>
        </authorList>
    </citation>
    <scope>NUCLEOTIDE SEQUENCE</scope>
    <source>
        <strain evidence="1">CGMCC 4.7306</strain>
    </source>
</reference>
<protein>
    <recommendedName>
        <fullName evidence="3">DinB superfamily protein</fullName>
    </recommendedName>
</protein>
<reference evidence="1" key="2">
    <citation type="submission" date="2020-09" db="EMBL/GenBank/DDBJ databases">
        <authorList>
            <person name="Sun Q."/>
            <person name="Zhou Y."/>
        </authorList>
    </citation>
    <scope>NUCLEOTIDE SEQUENCE</scope>
    <source>
        <strain evidence="1">CGMCC 4.7306</strain>
    </source>
</reference>
<dbReference type="Gene3D" id="1.20.120.450">
    <property type="entry name" value="dinb family like domain"/>
    <property type="match status" value="1"/>
</dbReference>
<dbReference type="SUPFAM" id="SSF109854">
    <property type="entry name" value="DinB/YfiT-like putative metalloenzymes"/>
    <property type="match status" value="1"/>
</dbReference>
<accession>A0A917S4L7</accession>